<keyword evidence="1" id="KW-0233">DNA recombination</keyword>
<accession>M3A564</accession>
<dbReference type="GO" id="GO:0006310">
    <property type="term" value="P:DNA recombination"/>
    <property type="evidence" value="ECO:0007669"/>
    <property type="project" value="UniProtKB-KW"/>
</dbReference>
<dbReference type="Gene3D" id="1.10.443.10">
    <property type="entry name" value="Intergrase catalytic core"/>
    <property type="match status" value="1"/>
</dbReference>
<sequence>MFLLSAKAGLRAKEIACITWSMVLTATGEVGDMIHLEDKATKQASGRSIPMNRELRSALVELHARGIRGADHPVIYSERGIGMTPNTVVAWFSRLYQRLGYLGCSSHSGRRTFVTTAAKKVGMAGGSLRDVQQLVGHASLAMTARYIEGDSDAKRKLVNLI</sequence>
<keyword evidence="4" id="KW-1185">Reference proteome</keyword>
<dbReference type="InterPro" id="IPR002104">
    <property type="entry name" value="Integrase_catalytic"/>
</dbReference>
<dbReference type="Pfam" id="PF00589">
    <property type="entry name" value="Phage_integrase"/>
    <property type="match status" value="1"/>
</dbReference>
<reference evidence="3 4" key="1">
    <citation type="journal article" date="2014" name="Genome Announc.">
        <title>Draft Genome Sequence of Magnetospirillum sp. Strain SO-1, a Freshwater Magnetotactic Bacterium Isolated from the Ol'khovka River, Russia.</title>
        <authorList>
            <person name="Grouzdev D.S."/>
            <person name="Dziuba M.V."/>
            <person name="Sukhacheva M.S."/>
            <person name="Mardanov A.V."/>
            <person name="Beletskiy A.V."/>
            <person name="Kuznetsov B.B."/>
            <person name="Skryabin K.G."/>
        </authorList>
    </citation>
    <scope>NUCLEOTIDE SEQUENCE [LARGE SCALE GENOMIC DNA]</scope>
    <source>
        <strain evidence="3 4">SO-1</strain>
    </source>
</reference>
<dbReference type="Proteomes" id="UP000011744">
    <property type="component" value="Unassembled WGS sequence"/>
</dbReference>
<dbReference type="eggNOG" id="COG0582">
    <property type="taxonomic scope" value="Bacteria"/>
</dbReference>
<organism evidence="3 4">
    <name type="scientific">Paramagnetospirillum caucaseum</name>
    <dbReference type="NCBI Taxonomy" id="1244869"/>
    <lineage>
        <taxon>Bacteria</taxon>
        <taxon>Pseudomonadati</taxon>
        <taxon>Pseudomonadota</taxon>
        <taxon>Alphaproteobacteria</taxon>
        <taxon>Rhodospirillales</taxon>
        <taxon>Magnetospirillaceae</taxon>
        <taxon>Paramagnetospirillum</taxon>
    </lineage>
</organism>
<dbReference type="GO" id="GO:0003677">
    <property type="term" value="F:DNA binding"/>
    <property type="evidence" value="ECO:0007669"/>
    <property type="project" value="InterPro"/>
</dbReference>
<evidence type="ECO:0000313" key="4">
    <source>
        <dbReference type="Proteomes" id="UP000011744"/>
    </source>
</evidence>
<dbReference type="GO" id="GO:0015074">
    <property type="term" value="P:DNA integration"/>
    <property type="evidence" value="ECO:0007669"/>
    <property type="project" value="InterPro"/>
</dbReference>
<evidence type="ECO:0000259" key="2">
    <source>
        <dbReference type="PROSITE" id="PS51898"/>
    </source>
</evidence>
<comment type="caution">
    <text evidence="3">The sequence shown here is derived from an EMBL/GenBank/DDBJ whole genome shotgun (WGS) entry which is preliminary data.</text>
</comment>
<protein>
    <recommendedName>
        <fullName evidence="2">Tyr recombinase domain-containing protein</fullName>
    </recommendedName>
</protein>
<dbReference type="CDD" id="cd00397">
    <property type="entry name" value="DNA_BRE_C"/>
    <property type="match status" value="1"/>
</dbReference>
<dbReference type="EMBL" id="AONQ01000134">
    <property type="protein sequence ID" value="EME67594.1"/>
    <property type="molecule type" value="Genomic_DNA"/>
</dbReference>
<dbReference type="InterPro" id="IPR013762">
    <property type="entry name" value="Integrase-like_cat_sf"/>
</dbReference>
<dbReference type="SUPFAM" id="SSF56349">
    <property type="entry name" value="DNA breaking-rejoining enzymes"/>
    <property type="match status" value="1"/>
</dbReference>
<dbReference type="PROSITE" id="PS51898">
    <property type="entry name" value="TYR_RECOMBINASE"/>
    <property type="match status" value="1"/>
</dbReference>
<evidence type="ECO:0000313" key="3">
    <source>
        <dbReference type="EMBL" id="EME67594.1"/>
    </source>
</evidence>
<name>M3A564_9PROT</name>
<dbReference type="AlphaFoldDB" id="M3A564"/>
<evidence type="ECO:0000256" key="1">
    <source>
        <dbReference type="ARBA" id="ARBA00023172"/>
    </source>
</evidence>
<proteinExistence type="predicted"/>
<dbReference type="InterPro" id="IPR011010">
    <property type="entry name" value="DNA_brk_join_enz"/>
</dbReference>
<feature type="domain" description="Tyr recombinase" evidence="2">
    <location>
        <begin position="1"/>
        <end position="159"/>
    </location>
</feature>
<dbReference type="STRING" id="1244869.H261_22718"/>
<gene>
    <name evidence="3" type="ORF">H261_22718</name>
</gene>